<dbReference type="AlphaFoldDB" id="A0A2X4VSS6"/>
<dbReference type="RefSeq" id="WP_066136457.1">
    <property type="nucleotide sequence ID" value="NZ_CBCSGM010000001.1"/>
</dbReference>
<dbReference type="STRING" id="1348624.GCA_001591545_00287"/>
<gene>
    <name evidence="1" type="ORF">NCTC4824_01191</name>
</gene>
<name>A0A2X4VSS6_LEDLE</name>
<organism evidence="1 2">
    <name type="scientific">Lederbergia lenta</name>
    <name type="common">Bacillus lentus</name>
    <dbReference type="NCBI Taxonomy" id="1467"/>
    <lineage>
        <taxon>Bacteria</taxon>
        <taxon>Bacillati</taxon>
        <taxon>Bacillota</taxon>
        <taxon>Bacilli</taxon>
        <taxon>Bacillales</taxon>
        <taxon>Bacillaceae</taxon>
        <taxon>Lederbergia</taxon>
    </lineage>
</organism>
<dbReference type="EMBL" id="LS483476">
    <property type="protein sequence ID" value="SQI53973.1"/>
    <property type="molecule type" value="Genomic_DNA"/>
</dbReference>
<proteinExistence type="predicted"/>
<dbReference type="KEGG" id="blen:NCTC4824_01191"/>
<evidence type="ECO:0000313" key="1">
    <source>
        <dbReference type="EMBL" id="SQI53973.1"/>
    </source>
</evidence>
<dbReference type="Proteomes" id="UP000249134">
    <property type="component" value="Chromosome 1"/>
</dbReference>
<protein>
    <submittedName>
        <fullName evidence="1">Uncharacterized protein</fullName>
    </submittedName>
</protein>
<accession>A0A2X4VSS6</accession>
<sequence>MSMMRILTGLWKNSTETGDRAKDPNLKTRYYKISKRIMLEKITFVVNNKMKGWSITHVDSDRGEMLIEKKGTVRQNQIVISVYQVEPLKCSVDIVSAYKEGFGDLGLSYFTVIKFFEVLNKEVPLASK</sequence>
<evidence type="ECO:0000313" key="2">
    <source>
        <dbReference type="Proteomes" id="UP000249134"/>
    </source>
</evidence>
<reference evidence="1 2" key="1">
    <citation type="submission" date="2018-06" db="EMBL/GenBank/DDBJ databases">
        <authorList>
            <consortium name="Pathogen Informatics"/>
            <person name="Doyle S."/>
        </authorList>
    </citation>
    <scope>NUCLEOTIDE SEQUENCE [LARGE SCALE GENOMIC DNA]</scope>
    <source>
        <strain evidence="1 2">NCTC4824</strain>
    </source>
</reference>
<keyword evidence="2" id="KW-1185">Reference proteome</keyword>